<evidence type="ECO:0000313" key="5">
    <source>
        <dbReference type="EMBL" id="EGB06927.1"/>
    </source>
</evidence>
<comment type="subcellular location">
    <subcellularLocation>
        <location evidence="1">Endomembrane system</location>
    </subcellularLocation>
</comment>
<dbReference type="GO" id="GO:0005771">
    <property type="term" value="C:multivesicular body"/>
    <property type="evidence" value="ECO:0007669"/>
    <property type="project" value="TreeGrafter"/>
</dbReference>
<dbReference type="GO" id="GO:0032511">
    <property type="term" value="P:late endosome to vacuole transport via multivesicular body sorting pathway"/>
    <property type="evidence" value="ECO:0007669"/>
    <property type="project" value="InterPro"/>
</dbReference>
<proteinExistence type="predicted"/>
<dbReference type="AlphaFoldDB" id="F0YCQ0"/>
<name>F0YCQ0_AURAN</name>
<evidence type="ECO:0000256" key="3">
    <source>
        <dbReference type="SAM" id="MobiDB-lite"/>
    </source>
</evidence>
<dbReference type="Pfam" id="PF04652">
    <property type="entry name" value="Vta1"/>
    <property type="match status" value="1"/>
</dbReference>
<keyword evidence="6" id="KW-1185">Reference proteome</keyword>
<dbReference type="PANTHER" id="PTHR46009">
    <property type="entry name" value="VACUOLAR PROTEIN SORTING-ASSOCIATED PROTEIN VTA1 HOMOLOG"/>
    <property type="match status" value="1"/>
</dbReference>
<protein>
    <recommendedName>
        <fullName evidence="4">Vta1/callose synthase N-terminal domain-containing protein</fullName>
    </recommendedName>
</protein>
<feature type="domain" description="Vta1/callose synthase N-terminal" evidence="4">
    <location>
        <begin position="15"/>
        <end position="158"/>
    </location>
</feature>
<dbReference type="Gene3D" id="1.25.40.270">
    <property type="entry name" value="Vacuolar protein sorting-associated protein vta1"/>
    <property type="match status" value="1"/>
</dbReference>
<dbReference type="GeneID" id="20225165"/>
<dbReference type="eggNOG" id="KOG0917">
    <property type="taxonomic scope" value="Eukaryota"/>
</dbReference>
<gene>
    <name evidence="5" type="ORF">AURANDRAFT_65108</name>
</gene>
<dbReference type="OrthoDB" id="391137at2759"/>
<dbReference type="PANTHER" id="PTHR46009:SF1">
    <property type="entry name" value="VACUOLAR PROTEIN SORTING-ASSOCIATED PROTEIN VTA1 HOMOLOG"/>
    <property type="match status" value="1"/>
</dbReference>
<sequence length="291" mass="30879">MALSSSVPADMKACKSFLQRAEELDRASDPNAKVVAYHCRQYAMELGIALRDRAADAEAATAFLLGLMDALEHEKKALGDVSREDGEQIVFQFASDVFARADAEDRARAATKNTARTFYAASVFFDALKQFGERGEEVEEKTRYAKWKATEILKAIKEGREVAPGGPGDEPELPDIPAAHDAIPAAPAAPPAAPPPPAFAAPPPPAYDAYAPPPAAPPPAAAPPPPRAYSPPPPAAPLNFAPPPVQHPGKVPTKAQFDDAIEYCKFAIAACEVKDTALALDRLRGAFTSLS</sequence>
<dbReference type="InParanoid" id="F0YCQ0"/>
<dbReference type="InterPro" id="IPR044538">
    <property type="entry name" value="Vta1-like"/>
</dbReference>
<keyword evidence="2" id="KW-0472">Membrane</keyword>
<dbReference type="KEGG" id="aaf:AURANDRAFT_65108"/>
<feature type="compositionally biased region" description="Low complexity" evidence="3">
    <location>
        <begin position="175"/>
        <end position="186"/>
    </location>
</feature>
<dbReference type="Proteomes" id="UP000002729">
    <property type="component" value="Unassembled WGS sequence"/>
</dbReference>
<dbReference type="RefSeq" id="XP_009038170.1">
    <property type="nucleotide sequence ID" value="XM_009039922.1"/>
</dbReference>
<organism evidence="6">
    <name type="scientific">Aureococcus anophagefferens</name>
    <name type="common">Harmful bloom alga</name>
    <dbReference type="NCBI Taxonomy" id="44056"/>
    <lineage>
        <taxon>Eukaryota</taxon>
        <taxon>Sar</taxon>
        <taxon>Stramenopiles</taxon>
        <taxon>Ochrophyta</taxon>
        <taxon>Pelagophyceae</taxon>
        <taxon>Pelagomonadales</taxon>
        <taxon>Pelagomonadaceae</taxon>
        <taxon>Aureococcus</taxon>
    </lineage>
</organism>
<evidence type="ECO:0000259" key="4">
    <source>
        <dbReference type="Pfam" id="PF04652"/>
    </source>
</evidence>
<dbReference type="OMA" id="AYWCEYH"/>
<dbReference type="FunCoup" id="F0YCQ0">
    <property type="interactions" value="156"/>
</dbReference>
<dbReference type="InterPro" id="IPR023175">
    <property type="entry name" value="Vta1/CALS_N_sf"/>
</dbReference>
<feature type="region of interest" description="Disordered" evidence="3">
    <location>
        <begin position="158"/>
        <end position="252"/>
    </location>
</feature>
<accession>F0YCQ0</accession>
<reference evidence="5 6" key="1">
    <citation type="journal article" date="2011" name="Proc. Natl. Acad. Sci. U.S.A.">
        <title>Niche of harmful alga Aureococcus anophagefferens revealed through ecogenomics.</title>
        <authorList>
            <person name="Gobler C.J."/>
            <person name="Berry D.L."/>
            <person name="Dyhrman S.T."/>
            <person name="Wilhelm S.W."/>
            <person name="Salamov A."/>
            <person name="Lobanov A.V."/>
            <person name="Zhang Y."/>
            <person name="Collier J.L."/>
            <person name="Wurch L.L."/>
            <person name="Kustka A.B."/>
            <person name="Dill B.D."/>
            <person name="Shah M."/>
            <person name="VerBerkmoes N.C."/>
            <person name="Kuo A."/>
            <person name="Terry A."/>
            <person name="Pangilinan J."/>
            <person name="Lindquist E.A."/>
            <person name="Lucas S."/>
            <person name="Paulsen I.T."/>
            <person name="Hattenrath-Lehmann T.K."/>
            <person name="Talmage S.C."/>
            <person name="Walker E.A."/>
            <person name="Koch F."/>
            <person name="Burson A.M."/>
            <person name="Marcoval M.A."/>
            <person name="Tang Y.Z."/>
            <person name="Lecleir G.R."/>
            <person name="Coyne K.J."/>
            <person name="Berg G.M."/>
            <person name="Bertrand E.M."/>
            <person name="Saito M.A."/>
            <person name="Gladyshev V.N."/>
            <person name="Grigoriev I.V."/>
        </authorList>
    </citation>
    <scope>NUCLEOTIDE SEQUENCE [LARGE SCALE GENOMIC DNA]</scope>
    <source>
        <strain evidence="6">CCMP 1984</strain>
    </source>
</reference>
<dbReference type="InterPro" id="IPR039431">
    <property type="entry name" value="Vta1/CALS_N"/>
</dbReference>
<dbReference type="EMBL" id="GL833132">
    <property type="protein sequence ID" value="EGB06927.1"/>
    <property type="molecule type" value="Genomic_DNA"/>
</dbReference>
<evidence type="ECO:0000256" key="2">
    <source>
        <dbReference type="ARBA" id="ARBA00023136"/>
    </source>
</evidence>
<evidence type="ECO:0000256" key="1">
    <source>
        <dbReference type="ARBA" id="ARBA00004308"/>
    </source>
</evidence>
<evidence type="ECO:0000313" key="6">
    <source>
        <dbReference type="Proteomes" id="UP000002729"/>
    </source>
</evidence>
<feature type="compositionally biased region" description="Pro residues" evidence="3">
    <location>
        <begin position="187"/>
        <end position="246"/>
    </location>
</feature>